<dbReference type="PROSITE" id="PS52016">
    <property type="entry name" value="TONB_DEPENDENT_REC_3"/>
    <property type="match status" value="1"/>
</dbReference>
<evidence type="ECO:0000256" key="1">
    <source>
        <dbReference type="ARBA" id="ARBA00004571"/>
    </source>
</evidence>
<reference evidence="12" key="1">
    <citation type="submission" date="2017-04" db="EMBL/GenBank/DDBJ databases">
        <title>Unexpected and diverse lifestyles within the genus Limnohabitans.</title>
        <authorList>
            <person name="Kasalicky V."/>
            <person name="Mehrshad M."/>
            <person name="Andrei S.-A."/>
            <person name="Salcher M."/>
            <person name="Kratochvilova H."/>
            <person name="Simek K."/>
            <person name="Ghai R."/>
        </authorList>
    </citation>
    <scope>NUCLEOTIDE SEQUENCE [LARGE SCALE GENOMIC DNA]</scope>
    <source>
        <strain evidence="12">II-D5</strain>
    </source>
</reference>
<dbReference type="Gene3D" id="2.40.170.20">
    <property type="entry name" value="TonB-dependent receptor, beta-barrel domain"/>
    <property type="match status" value="1"/>
</dbReference>
<evidence type="ECO:0000256" key="6">
    <source>
        <dbReference type="ARBA" id="ARBA00022729"/>
    </source>
</evidence>
<keyword evidence="5 10" id="KW-0812">Transmembrane</keyword>
<name>A0A2T7UD54_9BURK</name>
<dbReference type="InterPro" id="IPR037066">
    <property type="entry name" value="Plug_dom_sf"/>
</dbReference>
<dbReference type="GO" id="GO:0044718">
    <property type="term" value="P:siderophore transmembrane transport"/>
    <property type="evidence" value="ECO:0007669"/>
    <property type="project" value="TreeGrafter"/>
</dbReference>
<evidence type="ECO:0000313" key="12">
    <source>
        <dbReference type="EMBL" id="PVE42541.1"/>
    </source>
</evidence>
<dbReference type="EMBL" id="LFYT02000013">
    <property type="protein sequence ID" value="PVE42541.1"/>
    <property type="molecule type" value="Genomic_DNA"/>
</dbReference>
<keyword evidence="4 10" id="KW-1134">Transmembrane beta strand</keyword>
<evidence type="ECO:0000256" key="10">
    <source>
        <dbReference type="PROSITE-ProRule" id="PRU01360"/>
    </source>
</evidence>
<evidence type="ECO:0000256" key="3">
    <source>
        <dbReference type="ARBA" id="ARBA00022448"/>
    </source>
</evidence>
<evidence type="ECO:0000256" key="9">
    <source>
        <dbReference type="ARBA" id="ARBA00023237"/>
    </source>
</evidence>
<evidence type="ECO:0000259" key="11">
    <source>
        <dbReference type="Pfam" id="PF07715"/>
    </source>
</evidence>
<dbReference type="InterPro" id="IPR039426">
    <property type="entry name" value="TonB-dep_rcpt-like"/>
</dbReference>
<proteinExistence type="inferred from homology"/>
<dbReference type="InterPro" id="IPR036942">
    <property type="entry name" value="Beta-barrel_TonB_sf"/>
</dbReference>
<dbReference type="GO" id="GO:0009279">
    <property type="term" value="C:cell outer membrane"/>
    <property type="evidence" value="ECO:0007669"/>
    <property type="project" value="UniProtKB-SubCell"/>
</dbReference>
<dbReference type="GO" id="GO:0015344">
    <property type="term" value="F:siderophore uptake transmembrane transporter activity"/>
    <property type="evidence" value="ECO:0007669"/>
    <property type="project" value="TreeGrafter"/>
</dbReference>
<comment type="subcellular location">
    <subcellularLocation>
        <location evidence="1 10">Cell outer membrane</location>
        <topology evidence="1 10">Multi-pass membrane protein</topology>
    </subcellularLocation>
</comment>
<evidence type="ECO:0000256" key="7">
    <source>
        <dbReference type="ARBA" id="ARBA00023136"/>
    </source>
</evidence>
<keyword evidence="7 10" id="KW-0472">Membrane</keyword>
<dbReference type="Proteomes" id="UP000037507">
    <property type="component" value="Unassembled WGS sequence"/>
</dbReference>
<evidence type="ECO:0000256" key="2">
    <source>
        <dbReference type="ARBA" id="ARBA00009810"/>
    </source>
</evidence>
<keyword evidence="3 10" id="KW-0813">Transport</keyword>
<keyword evidence="9 10" id="KW-0998">Cell outer membrane</keyword>
<organism evidence="12 13">
    <name type="scientific">Limnohabitans planktonicus II-D5</name>
    <dbReference type="NCBI Taxonomy" id="1293045"/>
    <lineage>
        <taxon>Bacteria</taxon>
        <taxon>Pseudomonadati</taxon>
        <taxon>Pseudomonadota</taxon>
        <taxon>Betaproteobacteria</taxon>
        <taxon>Burkholderiales</taxon>
        <taxon>Comamonadaceae</taxon>
        <taxon>Limnohabitans</taxon>
    </lineage>
</organism>
<evidence type="ECO:0000256" key="8">
    <source>
        <dbReference type="ARBA" id="ARBA00023170"/>
    </source>
</evidence>
<evidence type="ECO:0000256" key="5">
    <source>
        <dbReference type="ARBA" id="ARBA00022692"/>
    </source>
</evidence>
<dbReference type="AlphaFoldDB" id="A0A2T7UD54"/>
<evidence type="ECO:0000313" key="13">
    <source>
        <dbReference type="Proteomes" id="UP000037507"/>
    </source>
</evidence>
<sequence length="752" mass="82164">MPCWHGRSTPSVMRTPPLFLHFSVLSVIGVPLLVIAQTLPDERATPQEQPTDTVTVSARRAIEQRFDATGSLVVVDRKDIAALGAFSVVDVLRQLPSVQVTPNGQGGVEIRMRGMEASATQLLIDGQRVSSGKSSLPLDQLPSELIERIEVVRAPTAEFSGATGGTLNIVLRAATVKRETTLQLTNNHVWGQNAGQLYFSQSGPLGTDPVHPKADAASDTPPVKPWTYFVAASRIDYLIGSDTQRQTLSDGRLTSTTDTAGRYRRSESMLLPKVSGRMGASDQLTLRATLSQTEFDGTALASGSLWRDGTPYALNSQDMNDYQRQYLQVAADWTHRFDRSKLDTTLHGARSNYRLNRQGIVQSQGSPNSDYALSDEQRDRQWTLKSKLTGTDSPLLWSTGVELDALSLDALTQNTDTLRGSNRVEMGAKLQRQIIWGQNEWALPGKTTLTGGLRSETMILTSADASVIPERRMHFIQPSLHTRTAIGKDMQWRWNLARVTRNPAVRDLFNRTSPSVGGNSITNPDNAGNPDLRPEVAWSLDTGLDQRLSEQGHLGLNLFVRQLSDTLATLVTPINGRWLQTRANVGEATVWGLEADVKTGLAWAGLGRDWTLSSNASVLQSRMTSGPSEGNRIPGQARYTASVNVAKPLRSTGGLFGGVTLSLTGPTQLNTSAGITGQDHARAALDVYIGRVQPTWGYWRVGVYNIGNARFNRDRHYADGTGEAWQDRSSMALTPRVYLSVGTRFCGAFKPC</sequence>
<protein>
    <recommendedName>
        <fullName evidence="11">TonB-dependent receptor plug domain-containing protein</fullName>
    </recommendedName>
</protein>
<gene>
    <name evidence="12" type="ORF">H663_011545</name>
</gene>
<dbReference type="InterPro" id="IPR012910">
    <property type="entry name" value="Plug_dom"/>
</dbReference>
<dbReference type="PANTHER" id="PTHR30069">
    <property type="entry name" value="TONB-DEPENDENT OUTER MEMBRANE RECEPTOR"/>
    <property type="match status" value="1"/>
</dbReference>
<dbReference type="Pfam" id="PF07715">
    <property type="entry name" value="Plug"/>
    <property type="match status" value="1"/>
</dbReference>
<keyword evidence="8" id="KW-0675">Receptor</keyword>
<keyword evidence="13" id="KW-1185">Reference proteome</keyword>
<dbReference type="SUPFAM" id="SSF56935">
    <property type="entry name" value="Porins"/>
    <property type="match status" value="1"/>
</dbReference>
<dbReference type="PANTHER" id="PTHR30069:SF29">
    <property type="entry name" value="HEMOGLOBIN AND HEMOGLOBIN-HAPTOGLOBIN-BINDING PROTEIN 1-RELATED"/>
    <property type="match status" value="1"/>
</dbReference>
<keyword evidence="6" id="KW-0732">Signal</keyword>
<accession>A0A2T7UD54</accession>
<comment type="caution">
    <text evidence="12">The sequence shown here is derived from an EMBL/GenBank/DDBJ whole genome shotgun (WGS) entry which is preliminary data.</text>
</comment>
<evidence type="ECO:0000256" key="4">
    <source>
        <dbReference type="ARBA" id="ARBA00022452"/>
    </source>
</evidence>
<dbReference type="OrthoDB" id="8671598at2"/>
<dbReference type="STRING" id="1293045.H663_15810"/>
<comment type="similarity">
    <text evidence="2 10">Belongs to the TonB-dependent receptor family.</text>
</comment>
<feature type="domain" description="TonB-dependent receptor plug" evidence="11">
    <location>
        <begin position="66"/>
        <end position="165"/>
    </location>
</feature>
<dbReference type="Gene3D" id="2.170.130.10">
    <property type="entry name" value="TonB-dependent receptor, plug domain"/>
    <property type="match status" value="1"/>
</dbReference>